<gene>
    <name evidence="2" type="ORF">ROHU_012205</name>
    <name evidence="3" type="ORF">ROHU_017250</name>
</gene>
<feature type="region of interest" description="Disordered" evidence="1">
    <location>
        <begin position="129"/>
        <end position="161"/>
    </location>
</feature>
<feature type="region of interest" description="Disordered" evidence="1">
    <location>
        <begin position="93"/>
        <end position="114"/>
    </location>
</feature>
<comment type="caution">
    <text evidence="2">The sequence shown here is derived from an EMBL/GenBank/DDBJ whole genome shotgun (WGS) entry which is preliminary data.</text>
</comment>
<keyword evidence="4" id="KW-1185">Reference proteome</keyword>
<evidence type="ECO:0000313" key="4">
    <source>
        <dbReference type="Proteomes" id="UP000290572"/>
    </source>
</evidence>
<feature type="compositionally biased region" description="Basic and acidic residues" evidence="1">
    <location>
        <begin position="1"/>
        <end position="15"/>
    </location>
</feature>
<dbReference type="AlphaFoldDB" id="A0A498LJT2"/>
<dbReference type="EMBL" id="QBIY01013357">
    <property type="protein sequence ID" value="RXN06924.1"/>
    <property type="molecule type" value="Genomic_DNA"/>
</dbReference>
<dbReference type="Proteomes" id="UP000290572">
    <property type="component" value="Unassembled WGS sequence"/>
</dbReference>
<organism evidence="2 4">
    <name type="scientific">Labeo rohita</name>
    <name type="common">Indian major carp</name>
    <name type="synonym">Cyprinus rohita</name>
    <dbReference type="NCBI Taxonomy" id="84645"/>
    <lineage>
        <taxon>Eukaryota</taxon>
        <taxon>Metazoa</taxon>
        <taxon>Chordata</taxon>
        <taxon>Craniata</taxon>
        <taxon>Vertebrata</taxon>
        <taxon>Euteleostomi</taxon>
        <taxon>Actinopterygii</taxon>
        <taxon>Neopterygii</taxon>
        <taxon>Teleostei</taxon>
        <taxon>Ostariophysi</taxon>
        <taxon>Cypriniformes</taxon>
        <taxon>Cyprinidae</taxon>
        <taxon>Labeoninae</taxon>
        <taxon>Labeonini</taxon>
        <taxon>Labeo</taxon>
    </lineage>
</organism>
<feature type="compositionally biased region" description="Polar residues" evidence="1">
    <location>
        <begin position="93"/>
        <end position="102"/>
    </location>
</feature>
<feature type="region of interest" description="Disordered" evidence="1">
    <location>
        <begin position="40"/>
        <end position="62"/>
    </location>
</feature>
<feature type="compositionally biased region" description="Basic and acidic residues" evidence="1">
    <location>
        <begin position="41"/>
        <end position="62"/>
    </location>
</feature>
<evidence type="ECO:0000256" key="1">
    <source>
        <dbReference type="SAM" id="MobiDB-lite"/>
    </source>
</evidence>
<protein>
    <submittedName>
        <fullName evidence="2">Uncharacterized protein</fullName>
    </submittedName>
</protein>
<reference evidence="2 4" key="1">
    <citation type="submission" date="2018-03" db="EMBL/GenBank/DDBJ databases">
        <title>Draft genome sequence of Rohu Carp (Labeo rohita).</title>
        <authorList>
            <person name="Das P."/>
            <person name="Kushwaha B."/>
            <person name="Joshi C.G."/>
            <person name="Kumar D."/>
            <person name="Nagpure N.S."/>
            <person name="Sahoo L."/>
            <person name="Das S.P."/>
            <person name="Bit A."/>
            <person name="Patnaik S."/>
            <person name="Meher P.K."/>
            <person name="Jayasankar P."/>
            <person name="Koringa P.G."/>
            <person name="Patel N.V."/>
            <person name="Hinsu A.T."/>
            <person name="Kumar R."/>
            <person name="Pandey M."/>
            <person name="Agarwal S."/>
            <person name="Srivastava S."/>
            <person name="Singh M."/>
            <person name="Iquebal M.A."/>
            <person name="Jaiswal S."/>
            <person name="Angadi U.B."/>
            <person name="Kumar N."/>
            <person name="Raza M."/>
            <person name="Shah T.M."/>
            <person name="Rai A."/>
            <person name="Jena J.K."/>
        </authorList>
    </citation>
    <scope>NUCLEOTIDE SEQUENCE [LARGE SCALE GENOMIC DNA]</scope>
    <source>
        <strain evidence="2">DASCIFA01</strain>
        <tissue evidence="2">Testis</tissue>
    </source>
</reference>
<proteinExistence type="predicted"/>
<accession>A0A498LJT2</accession>
<name>A0A498LJT2_LABRO</name>
<feature type="region of interest" description="Disordered" evidence="1">
    <location>
        <begin position="1"/>
        <end position="22"/>
    </location>
</feature>
<evidence type="ECO:0000313" key="3">
    <source>
        <dbReference type="EMBL" id="RXN31178.1"/>
    </source>
</evidence>
<dbReference type="EMBL" id="QBIY01011510">
    <property type="protein sequence ID" value="RXN31178.1"/>
    <property type="molecule type" value="Genomic_DNA"/>
</dbReference>
<sequence length="161" mass="18059">MARDTEGGKGTRDGRNPSCGESGGWQLLFDMCRETGAAGTRLERAEEAERAQRQEKDRKEVRQMASENFLKHFLLPRGVGFCCERCHRAQSMSATAHESQGTPDAAGSPRECESEGVCEKHTIWRRAPAGHHYYSPNNTRDQEDEHTCARPRPQCHISVSD</sequence>
<evidence type="ECO:0000313" key="2">
    <source>
        <dbReference type="EMBL" id="RXN06924.1"/>
    </source>
</evidence>